<protein>
    <submittedName>
        <fullName evidence="2">Transcriptional regulator</fullName>
    </submittedName>
</protein>
<evidence type="ECO:0000313" key="2">
    <source>
        <dbReference type="EMBL" id="RAU22474.1"/>
    </source>
</evidence>
<dbReference type="GO" id="GO:0003677">
    <property type="term" value="F:DNA binding"/>
    <property type="evidence" value="ECO:0007669"/>
    <property type="project" value="InterPro"/>
</dbReference>
<dbReference type="InterPro" id="IPR001387">
    <property type="entry name" value="Cro/C1-type_HTH"/>
</dbReference>
<evidence type="ECO:0000259" key="1">
    <source>
        <dbReference type="PROSITE" id="PS50943"/>
    </source>
</evidence>
<feature type="domain" description="HTH cro/C1-type" evidence="1">
    <location>
        <begin position="11"/>
        <end position="46"/>
    </location>
</feature>
<dbReference type="PROSITE" id="PS50943">
    <property type="entry name" value="HTH_CROC1"/>
    <property type="match status" value="1"/>
</dbReference>
<reference evidence="2 3" key="1">
    <citation type="submission" date="2017-11" db="EMBL/GenBank/DDBJ databases">
        <title>Draft genome sequence of magnetotactic bacterium Magnetospirillum kuznetsovii LBB-42.</title>
        <authorList>
            <person name="Grouzdev D.S."/>
            <person name="Rysina M.S."/>
            <person name="Baslerov R.V."/>
            <person name="Koziaeva V."/>
        </authorList>
    </citation>
    <scope>NUCLEOTIDE SEQUENCE [LARGE SCALE GENOMIC DNA]</scope>
    <source>
        <strain evidence="2 3">LBB-42</strain>
    </source>
</reference>
<accession>A0A364NZH3</accession>
<dbReference type="Proteomes" id="UP000251075">
    <property type="component" value="Unassembled WGS sequence"/>
</dbReference>
<dbReference type="Gene3D" id="1.10.260.40">
    <property type="entry name" value="lambda repressor-like DNA-binding domains"/>
    <property type="match status" value="1"/>
</dbReference>
<gene>
    <name evidence="2" type="ORF">CU669_07170</name>
</gene>
<sequence length="73" mass="7887">MARAALFLGFRELAKMANVSPNTIARLERGESMNPRTLVKVRTVLEDAGVMFIDADEVGGVGVRVKGERNAAL</sequence>
<name>A0A364NZH3_9PROT</name>
<comment type="caution">
    <text evidence="2">The sequence shown here is derived from an EMBL/GenBank/DDBJ whole genome shotgun (WGS) entry which is preliminary data.</text>
</comment>
<dbReference type="CDD" id="cd00093">
    <property type="entry name" value="HTH_XRE"/>
    <property type="match status" value="1"/>
</dbReference>
<dbReference type="AlphaFoldDB" id="A0A364NZH3"/>
<dbReference type="Pfam" id="PF01381">
    <property type="entry name" value="HTH_3"/>
    <property type="match status" value="1"/>
</dbReference>
<proteinExistence type="predicted"/>
<dbReference type="SUPFAM" id="SSF47413">
    <property type="entry name" value="lambda repressor-like DNA-binding domains"/>
    <property type="match status" value="1"/>
</dbReference>
<keyword evidence="3" id="KW-1185">Reference proteome</keyword>
<dbReference type="InterPro" id="IPR010982">
    <property type="entry name" value="Lambda_DNA-bd_dom_sf"/>
</dbReference>
<dbReference type="EMBL" id="PGTO01000004">
    <property type="protein sequence ID" value="RAU22474.1"/>
    <property type="molecule type" value="Genomic_DNA"/>
</dbReference>
<evidence type="ECO:0000313" key="3">
    <source>
        <dbReference type="Proteomes" id="UP000251075"/>
    </source>
</evidence>
<organism evidence="2 3">
    <name type="scientific">Paramagnetospirillum kuznetsovii</name>
    <dbReference type="NCBI Taxonomy" id="2053833"/>
    <lineage>
        <taxon>Bacteria</taxon>
        <taxon>Pseudomonadati</taxon>
        <taxon>Pseudomonadota</taxon>
        <taxon>Alphaproteobacteria</taxon>
        <taxon>Rhodospirillales</taxon>
        <taxon>Magnetospirillaceae</taxon>
        <taxon>Paramagnetospirillum</taxon>
    </lineage>
</organism>